<organism evidence="2 3">
    <name type="scientific">Clohesyomyces aquaticus</name>
    <dbReference type="NCBI Taxonomy" id="1231657"/>
    <lineage>
        <taxon>Eukaryota</taxon>
        <taxon>Fungi</taxon>
        <taxon>Dikarya</taxon>
        <taxon>Ascomycota</taxon>
        <taxon>Pezizomycotina</taxon>
        <taxon>Dothideomycetes</taxon>
        <taxon>Pleosporomycetidae</taxon>
        <taxon>Pleosporales</taxon>
        <taxon>Lindgomycetaceae</taxon>
        <taxon>Clohesyomyces</taxon>
    </lineage>
</organism>
<evidence type="ECO:0000256" key="1">
    <source>
        <dbReference type="SAM" id="MobiDB-lite"/>
    </source>
</evidence>
<name>A0A1Y1ZE39_9PLEO</name>
<reference evidence="2 3" key="1">
    <citation type="submission" date="2016-07" db="EMBL/GenBank/DDBJ databases">
        <title>Pervasive Adenine N6-methylation of Active Genes in Fungi.</title>
        <authorList>
            <consortium name="DOE Joint Genome Institute"/>
            <person name="Mondo S.J."/>
            <person name="Dannebaum R.O."/>
            <person name="Kuo R.C."/>
            <person name="Labutti K."/>
            <person name="Haridas S."/>
            <person name="Kuo A."/>
            <person name="Salamov A."/>
            <person name="Ahrendt S.R."/>
            <person name="Lipzen A."/>
            <person name="Sullivan W."/>
            <person name="Andreopoulos W.B."/>
            <person name="Clum A."/>
            <person name="Lindquist E."/>
            <person name="Daum C."/>
            <person name="Ramamoorthy G.K."/>
            <person name="Gryganskyi A."/>
            <person name="Culley D."/>
            <person name="Magnuson J.K."/>
            <person name="James T.Y."/>
            <person name="O'Malley M.A."/>
            <person name="Stajich J.E."/>
            <person name="Spatafora J.W."/>
            <person name="Visel A."/>
            <person name="Grigoriev I.V."/>
        </authorList>
    </citation>
    <scope>NUCLEOTIDE SEQUENCE [LARGE SCALE GENOMIC DNA]</scope>
    <source>
        <strain evidence="2 3">CBS 115471</strain>
    </source>
</reference>
<evidence type="ECO:0000313" key="2">
    <source>
        <dbReference type="EMBL" id="ORY08486.1"/>
    </source>
</evidence>
<dbReference type="AlphaFoldDB" id="A0A1Y1ZE39"/>
<gene>
    <name evidence="2" type="ORF">BCR34DRAFT_666084</name>
</gene>
<accession>A0A1Y1ZE39</accession>
<dbReference type="EMBL" id="MCFA01000101">
    <property type="protein sequence ID" value="ORY08486.1"/>
    <property type="molecule type" value="Genomic_DNA"/>
</dbReference>
<dbReference type="InterPro" id="IPR011008">
    <property type="entry name" value="Dimeric_a/b-barrel"/>
</dbReference>
<protein>
    <submittedName>
        <fullName evidence="2">Uncharacterized protein</fullName>
    </submittedName>
</protein>
<keyword evidence="3" id="KW-1185">Reference proteome</keyword>
<comment type="caution">
    <text evidence="2">The sequence shown here is derived from an EMBL/GenBank/DDBJ whole genome shotgun (WGS) entry which is preliminary data.</text>
</comment>
<dbReference type="SUPFAM" id="SSF54909">
    <property type="entry name" value="Dimeric alpha+beta barrel"/>
    <property type="match status" value="1"/>
</dbReference>
<evidence type="ECO:0000313" key="3">
    <source>
        <dbReference type="Proteomes" id="UP000193144"/>
    </source>
</evidence>
<dbReference type="Proteomes" id="UP000193144">
    <property type="component" value="Unassembled WGS sequence"/>
</dbReference>
<sequence length="334" mass="38916">MLVVQHTSATGNMSWKVKGSRGRVCEWITITANQDIHRKDSPGSRAWLEMLRKFKNRTSCDGLEETFWSRVIESPDRIWIWTFWTKAKFYDRHRGESTYQELIQTLTEFSTTEPIIWVIEMEGNAFYSMRCLLTGGWPSITLAYFGKPLQDNQEILIRRARSIEPRWFQMRDPPKHGCSRGFLRSNWDHTIPSTGKPAIIYVMIDWWEDPRREEEVREEEVRNPEVTAEYPGEHLSLQERLNRELKEAGCIEKAVYHTQFNWVIDLDDTEEKIAGASLVFSPRKVYYSRTLTAEEEDRLYDEMEEILDAAHGGVNTTQASRGNPEPALANSSDA</sequence>
<dbReference type="OrthoDB" id="3937459at2759"/>
<feature type="region of interest" description="Disordered" evidence="1">
    <location>
        <begin position="310"/>
        <end position="334"/>
    </location>
</feature>
<proteinExistence type="predicted"/>